<comment type="caution">
    <text evidence="1">The sequence shown here is derived from an EMBL/GenBank/DDBJ whole genome shotgun (WGS) entry which is preliminary data.</text>
</comment>
<accession>A0A428RTB7</accession>
<evidence type="ECO:0000313" key="2">
    <source>
        <dbReference type="Proteomes" id="UP000287144"/>
    </source>
</evidence>
<keyword evidence="2" id="KW-1185">Reference proteome</keyword>
<evidence type="ECO:0000313" key="1">
    <source>
        <dbReference type="EMBL" id="RSL80640.1"/>
    </source>
</evidence>
<dbReference type="SUPFAM" id="SSF52047">
    <property type="entry name" value="RNI-like"/>
    <property type="match status" value="1"/>
</dbReference>
<dbReference type="EMBL" id="NKCK01000517">
    <property type="protein sequence ID" value="RSL80640.1"/>
    <property type="molecule type" value="Genomic_DNA"/>
</dbReference>
<evidence type="ECO:0008006" key="3">
    <source>
        <dbReference type="Google" id="ProtNLM"/>
    </source>
</evidence>
<organism evidence="1 2">
    <name type="scientific">Fusarium oligoseptatum</name>
    <dbReference type="NCBI Taxonomy" id="2604345"/>
    <lineage>
        <taxon>Eukaryota</taxon>
        <taxon>Fungi</taxon>
        <taxon>Dikarya</taxon>
        <taxon>Ascomycota</taxon>
        <taxon>Pezizomycotina</taxon>
        <taxon>Sordariomycetes</taxon>
        <taxon>Hypocreomycetidae</taxon>
        <taxon>Hypocreales</taxon>
        <taxon>Nectriaceae</taxon>
        <taxon>Fusarium</taxon>
        <taxon>Fusarium solani species complex</taxon>
    </lineage>
</organism>
<name>A0A428RTB7_9HYPO</name>
<dbReference type="Proteomes" id="UP000287144">
    <property type="component" value="Unassembled WGS sequence"/>
</dbReference>
<protein>
    <recommendedName>
        <fullName evidence="3">F-box domain-containing protein</fullName>
    </recommendedName>
</protein>
<reference evidence="1 2" key="1">
    <citation type="submission" date="2017-06" db="EMBL/GenBank/DDBJ databases">
        <title>Comparative genomic analysis of Ambrosia Fusariam Clade fungi.</title>
        <authorList>
            <person name="Stajich J.E."/>
            <person name="Carrillo J."/>
            <person name="Kijimoto T."/>
            <person name="Eskalen A."/>
            <person name="O'Donnell K."/>
            <person name="Kasson M."/>
        </authorList>
    </citation>
    <scope>NUCLEOTIDE SEQUENCE [LARGE SCALE GENOMIC DNA]</scope>
    <source>
        <strain evidence="1 2">NRRL62579</strain>
    </source>
</reference>
<dbReference type="AlphaFoldDB" id="A0A428RTB7"/>
<gene>
    <name evidence="1" type="ORF">CEP52_017346</name>
</gene>
<sequence>MNMDRDVSTLMMGTFSGVGTDQFGRERDKRHSLLLDTVMEGRARASHSRLLQMPAEVLADIADLLSDDKSTLASLALVNSDCRQLARCCQFAEVHFDYSHQAQQFVVELARGALTEAQQPTIAACIRRVVFASRPQYVAQHHRELYQSIWGEAAQSFTREQRETFQKESAEYYVQLRKASMLAISALPNLETLVWKDGFSLDRNFFERVTRSAAHHIKLSRTTLDEPWSMKPPLTPSSWPIRSLDLDISLAFQPSVKDDERRDSLRSTHPMTSFFSTLFLLCSPTLESLAWTCMDFQPGMNSPISLGNNPISFPRLRHLQLGWLNLESSAISSFFSAPLRSLDLDRSILVRVGPHVTLYGPFRDLQRFIVPYLPKESRPCKHIAEFVIQHKQVHRLYIHEYDDALEGTAHLDRYIIPALRSQNFSSLRSLSLAWGGGSMDESTKPHDVHVPEAALITIGLLVSLEQLSLCAGIRIGWRHQWLVDHDQLRRHIGQLKRLKKLALVRDTYPIPLPGIDSEQYYDLRFGGSQESIDAKARPELDMNENTYPDAQPEGEEHYEHDNYKVQVWERAHRNRMLVQAEKYAAVLLKLEWVFCGQRPMGFEPVLERSTAPRRAVPLTKTRDECYTFLQSTFRGSCCDS</sequence>
<proteinExistence type="predicted"/>